<accession>A0A239PMT4</accession>
<dbReference type="InterPro" id="IPR005490">
    <property type="entry name" value="LD_TPept_cat_dom"/>
</dbReference>
<feature type="chain" id="PRO_5012173061" evidence="8">
    <location>
        <begin position="20"/>
        <end position="544"/>
    </location>
</feature>
<keyword evidence="3" id="KW-0808">Transferase</keyword>
<keyword evidence="8" id="KW-0732">Signal</keyword>
<dbReference type="Pfam" id="PF20142">
    <property type="entry name" value="Scaffold"/>
    <property type="match status" value="1"/>
</dbReference>
<dbReference type="InterPro" id="IPR036365">
    <property type="entry name" value="PGBD-like_sf"/>
</dbReference>
<evidence type="ECO:0000256" key="4">
    <source>
        <dbReference type="ARBA" id="ARBA00022960"/>
    </source>
</evidence>
<comment type="similarity">
    <text evidence="2">Belongs to the YkuD family.</text>
</comment>
<feature type="active site" description="Proton donor/acceptor" evidence="7">
    <location>
        <position position="436"/>
    </location>
</feature>
<evidence type="ECO:0000256" key="1">
    <source>
        <dbReference type="ARBA" id="ARBA00004752"/>
    </source>
</evidence>
<keyword evidence="11" id="KW-1185">Reference proteome</keyword>
<keyword evidence="4 7" id="KW-0133">Cell shape</keyword>
<dbReference type="PROSITE" id="PS52029">
    <property type="entry name" value="LD_TPASE"/>
    <property type="match status" value="1"/>
</dbReference>
<evidence type="ECO:0000256" key="7">
    <source>
        <dbReference type="PROSITE-ProRule" id="PRU01373"/>
    </source>
</evidence>
<feature type="signal peptide" evidence="8">
    <location>
        <begin position="1"/>
        <end position="19"/>
    </location>
</feature>
<protein>
    <submittedName>
        <fullName evidence="10">Murein L,D-transpeptidase YcbB/YkuD</fullName>
    </submittedName>
</protein>
<evidence type="ECO:0000313" key="11">
    <source>
        <dbReference type="Proteomes" id="UP000198307"/>
    </source>
</evidence>
<dbReference type="GO" id="GO:0009252">
    <property type="term" value="P:peptidoglycan biosynthetic process"/>
    <property type="evidence" value="ECO:0007669"/>
    <property type="project" value="UniProtKB-UniPathway"/>
</dbReference>
<dbReference type="OrthoDB" id="9778545at2"/>
<name>A0A239PMT4_9RHOB</name>
<dbReference type="Pfam" id="PF01471">
    <property type="entry name" value="PG_binding_1"/>
    <property type="match status" value="1"/>
</dbReference>
<dbReference type="SUPFAM" id="SSF47090">
    <property type="entry name" value="PGBD-like"/>
    <property type="match status" value="1"/>
</dbReference>
<evidence type="ECO:0000259" key="9">
    <source>
        <dbReference type="PROSITE" id="PS52029"/>
    </source>
</evidence>
<dbReference type="Proteomes" id="UP000198307">
    <property type="component" value="Unassembled WGS sequence"/>
</dbReference>
<evidence type="ECO:0000256" key="8">
    <source>
        <dbReference type="SAM" id="SignalP"/>
    </source>
</evidence>
<dbReference type="EMBL" id="FZQB01000002">
    <property type="protein sequence ID" value="SNT71631.1"/>
    <property type="molecule type" value="Genomic_DNA"/>
</dbReference>
<dbReference type="UniPathway" id="UPA00219"/>
<dbReference type="InterPro" id="IPR036366">
    <property type="entry name" value="PGBDSf"/>
</dbReference>
<evidence type="ECO:0000313" key="10">
    <source>
        <dbReference type="EMBL" id="SNT71631.1"/>
    </source>
</evidence>
<dbReference type="Gene3D" id="1.10.101.10">
    <property type="entry name" value="PGBD-like superfamily/PGBD"/>
    <property type="match status" value="1"/>
</dbReference>
<dbReference type="InterPro" id="IPR038063">
    <property type="entry name" value="Transpep_catalytic_dom"/>
</dbReference>
<evidence type="ECO:0000256" key="3">
    <source>
        <dbReference type="ARBA" id="ARBA00022679"/>
    </source>
</evidence>
<sequence length="544" mass="59721">MLRFSGFLAASLLSVLCLAGPISAQTVIQIGAGSGALLAPRLKFTRDEMKLAEAVAARPHLAAFYGGNGLKPVFQGESGERLRNALGEAVSQAPRHGLPRSRYRPEALKAATAGLEAELLHAEVLARYLEDMTGGALDPQAVSRQNHRRVVRPVISELIAQFVQSADPLAFLLRQAPRHPAYLALQQALNGPADISVPADLPRAPEAVWRVGMRGAGVLPLRARLASIGFAAEGDDPLVYDAALSAAVARYQSAVGLAADGIAGPRTIRHLNGDVDASGDGRSRKIIAALERMRWMAGEDLDSRHVWVNIPEFTARVIDGGTEVFRTRVVVGKSDDDMQTPEFSDRMEYVVVNPRWNVPRSITVREYLPRLKDNRNALSHLDVVDGRGRVIPRDQIDFSRYTAANFPYRMRQQPGNSNALGLVKFIFPNRWNIYLHDTPSKHLFGNRVRAYSHGCVRVGDPFDLAETLLSAQSSNPGALFRRALDSGQEKWLKLTPELPVHLVYFTAYPDETGRIRYFDDIYGRDDAILRGLDAIALDSGAESE</sequence>
<organism evidence="10 11">
    <name type="scientific">Paracoccus seriniphilus</name>
    <dbReference type="NCBI Taxonomy" id="184748"/>
    <lineage>
        <taxon>Bacteria</taxon>
        <taxon>Pseudomonadati</taxon>
        <taxon>Pseudomonadota</taxon>
        <taxon>Alphaproteobacteria</taxon>
        <taxon>Rhodobacterales</taxon>
        <taxon>Paracoccaceae</taxon>
        <taxon>Paracoccus</taxon>
    </lineage>
</organism>
<dbReference type="GO" id="GO:0016740">
    <property type="term" value="F:transferase activity"/>
    <property type="evidence" value="ECO:0007669"/>
    <property type="project" value="UniProtKB-KW"/>
</dbReference>
<dbReference type="Pfam" id="PF03734">
    <property type="entry name" value="YkuD"/>
    <property type="match status" value="1"/>
</dbReference>
<gene>
    <name evidence="10" type="ORF">SAMN05444959_102141</name>
</gene>
<dbReference type="RefSeq" id="WP_089342999.1">
    <property type="nucleotide sequence ID" value="NZ_CP067129.1"/>
</dbReference>
<dbReference type="GO" id="GO:0008360">
    <property type="term" value="P:regulation of cell shape"/>
    <property type="evidence" value="ECO:0007669"/>
    <property type="project" value="UniProtKB-UniRule"/>
</dbReference>
<evidence type="ECO:0000256" key="2">
    <source>
        <dbReference type="ARBA" id="ARBA00005992"/>
    </source>
</evidence>
<dbReference type="GO" id="GO:0071555">
    <property type="term" value="P:cell wall organization"/>
    <property type="evidence" value="ECO:0007669"/>
    <property type="project" value="UniProtKB-UniRule"/>
</dbReference>
<dbReference type="InterPro" id="IPR052905">
    <property type="entry name" value="LD-transpeptidase_YkuD-like"/>
</dbReference>
<reference evidence="10 11" key="1">
    <citation type="submission" date="2017-07" db="EMBL/GenBank/DDBJ databases">
        <authorList>
            <person name="Sun Z.S."/>
            <person name="Albrecht U."/>
            <person name="Echele G."/>
            <person name="Lee C.C."/>
        </authorList>
    </citation>
    <scope>NUCLEOTIDE SEQUENCE [LARGE SCALE GENOMIC DNA]</scope>
    <source>
        <strain evidence="10 11">DSM 14827</strain>
    </source>
</reference>
<keyword evidence="5 7" id="KW-0573">Peptidoglycan synthesis</keyword>
<dbReference type="AlphaFoldDB" id="A0A239PMT4"/>
<evidence type="ECO:0000256" key="5">
    <source>
        <dbReference type="ARBA" id="ARBA00022984"/>
    </source>
</evidence>
<dbReference type="PANTHER" id="PTHR41533">
    <property type="entry name" value="L,D-TRANSPEPTIDASE HI_1667-RELATED"/>
    <property type="match status" value="1"/>
</dbReference>
<feature type="domain" description="L,D-TPase catalytic" evidence="9">
    <location>
        <begin position="304"/>
        <end position="480"/>
    </location>
</feature>
<dbReference type="InterPro" id="IPR045380">
    <property type="entry name" value="LD_TPept_scaffold_dom"/>
</dbReference>
<dbReference type="InterPro" id="IPR002477">
    <property type="entry name" value="Peptidoglycan-bd-like"/>
</dbReference>
<dbReference type="PANTHER" id="PTHR41533:SF2">
    <property type="entry name" value="BLR7131 PROTEIN"/>
    <property type="match status" value="1"/>
</dbReference>
<keyword evidence="6 7" id="KW-0961">Cell wall biogenesis/degradation</keyword>
<dbReference type="SUPFAM" id="SSF141523">
    <property type="entry name" value="L,D-transpeptidase catalytic domain-like"/>
    <property type="match status" value="1"/>
</dbReference>
<evidence type="ECO:0000256" key="6">
    <source>
        <dbReference type="ARBA" id="ARBA00023316"/>
    </source>
</evidence>
<dbReference type="CDD" id="cd16913">
    <property type="entry name" value="YkuD_like"/>
    <property type="match status" value="1"/>
</dbReference>
<feature type="active site" description="Nucleophile" evidence="7">
    <location>
        <position position="455"/>
    </location>
</feature>
<proteinExistence type="inferred from homology"/>
<comment type="pathway">
    <text evidence="1 7">Cell wall biogenesis; peptidoglycan biosynthesis.</text>
</comment>
<dbReference type="GO" id="GO:0004180">
    <property type="term" value="F:carboxypeptidase activity"/>
    <property type="evidence" value="ECO:0007669"/>
    <property type="project" value="UniProtKB-ARBA"/>
</dbReference>
<dbReference type="Gene3D" id="2.40.440.10">
    <property type="entry name" value="L,D-transpeptidase catalytic domain-like"/>
    <property type="match status" value="1"/>
</dbReference>